<evidence type="ECO:0000313" key="2">
    <source>
        <dbReference type="EMBL" id="SVC26238.1"/>
    </source>
</evidence>
<sequence length="41" mass="4000">MSPIAAAVSSASMAMRPLTRGGGPPATEPRNASLCAISASL</sequence>
<reference evidence="2" key="1">
    <citation type="submission" date="2018-05" db="EMBL/GenBank/DDBJ databases">
        <authorList>
            <person name="Lanie J.A."/>
            <person name="Ng W.-L."/>
            <person name="Kazmierczak K.M."/>
            <person name="Andrzejewski T.M."/>
            <person name="Davidsen T.M."/>
            <person name="Wayne K.J."/>
            <person name="Tettelin H."/>
            <person name="Glass J.I."/>
            <person name="Rusch D."/>
            <person name="Podicherti R."/>
            <person name="Tsui H.-C.T."/>
            <person name="Winkler M.E."/>
        </authorList>
    </citation>
    <scope>NUCLEOTIDE SEQUENCE</scope>
</reference>
<dbReference type="AlphaFoldDB" id="A0A382KNX4"/>
<dbReference type="EMBL" id="UINC01081935">
    <property type="protein sequence ID" value="SVC26238.1"/>
    <property type="molecule type" value="Genomic_DNA"/>
</dbReference>
<protein>
    <submittedName>
        <fullName evidence="2">Uncharacterized protein</fullName>
    </submittedName>
</protein>
<feature type="compositionally biased region" description="Low complexity" evidence="1">
    <location>
        <begin position="1"/>
        <end position="15"/>
    </location>
</feature>
<name>A0A382KNX4_9ZZZZ</name>
<feature type="non-terminal residue" evidence="2">
    <location>
        <position position="41"/>
    </location>
</feature>
<gene>
    <name evidence="2" type="ORF">METZ01_LOCUS279092</name>
</gene>
<feature type="region of interest" description="Disordered" evidence="1">
    <location>
        <begin position="1"/>
        <end position="41"/>
    </location>
</feature>
<evidence type="ECO:0000256" key="1">
    <source>
        <dbReference type="SAM" id="MobiDB-lite"/>
    </source>
</evidence>
<proteinExistence type="predicted"/>
<accession>A0A382KNX4</accession>
<organism evidence="2">
    <name type="scientific">marine metagenome</name>
    <dbReference type="NCBI Taxonomy" id="408172"/>
    <lineage>
        <taxon>unclassified sequences</taxon>
        <taxon>metagenomes</taxon>
        <taxon>ecological metagenomes</taxon>
    </lineage>
</organism>